<dbReference type="CDD" id="cd00093">
    <property type="entry name" value="HTH_XRE"/>
    <property type="match status" value="1"/>
</dbReference>
<feature type="domain" description="HTH cro/C1-type" evidence="1">
    <location>
        <begin position="19"/>
        <end position="73"/>
    </location>
</feature>
<dbReference type="PROSITE" id="PS50943">
    <property type="entry name" value="HTH_CROC1"/>
    <property type="match status" value="1"/>
</dbReference>
<gene>
    <name evidence="2" type="ORF">WIS52_20655</name>
</gene>
<dbReference type="Pfam" id="PF13560">
    <property type="entry name" value="HTH_31"/>
    <property type="match status" value="1"/>
</dbReference>
<keyword evidence="3" id="KW-1185">Reference proteome</keyword>
<evidence type="ECO:0000313" key="2">
    <source>
        <dbReference type="EMBL" id="MEQ3552885.1"/>
    </source>
</evidence>
<dbReference type="Proteomes" id="UP001494902">
    <property type="component" value="Unassembled WGS sequence"/>
</dbReference>
<organism evidence="2 3">
    <name type="scientific">Pseudonocardia nematodicida</name>
    <dbReference type="NCBI Taxonomy" id="1206997"/>
    <lineage>
        <taxon>Bacteria</taxon>
        <taxon>Bacillati</taxon>
        <taxon>Actinomycetota</taxon>
        <taxon>Actinomycetes</taxon>
        <taxon>Pseudonocardiales</taxon>
        <taxon>Pseudonocardiaceae</taxon>
        <taxon>Pseudonocardia</taxon>
    </lineage>
</organism>
<proteinExistence type="predicted"/>
<reference evidence="2 3" key="1">
    <citation type="submission" date="2024-03" db="EMBL/GenBank/DDBJ databases">
        <title>Draft genome sequence of Pseudonocardia nematodicida JCM 31783.</title>
        <authorList>
            <person name="Butdee W."/>
            <person name="Duangmal K."/>
        </authorList>
    </citation>
    <scope>NUCLEOTIDE SEQUENCE [LARGE SCALE GENOMIC DNA]</scope>
    <source>
        <strain evidence="2 3">JCM 31783</strain>
    </source>
</reference>
<evidence type="ECO:0000313" key="3">
    <source>
        <dbReference type="Proteomes" id="UP001494902"/>
    </source>
</evidence>
<evidence type="ECO:0000259" key="1">
    <source>
        <dbReference type="PROSITE" id="PS50943"/>
    </source>
</evidence>
<dbReference type="RefSeq" id="WP_349299950.1">
    <property type="nucleotide sequence ID" value="NZ_JBEDNQ010000008.1"/>
</dbReference>
<dbReference type="Gene3D" id="1.10.260.40">
    <property type="entry name" value="lambda repressor-like DNA-binding domains"/>
    <property type="match status" value="1"/>
</dbReference>
<sequence>MANVKADETRLYQQVGDQIRSARRARNLSQSELAQFVGMTRASIGNIEAGRQRIQLHTLAWIAFHLNADLHSLVPLSMETDCKYGAVPEDDAVFTDARAKNFVEMAVEQAERSG</sequence>
<comment type="caution">
    <text evidence="2">The sequence shown here is derived from an EMBL/GenBank/DDBJ whole genome shotgun (WGS) entry which is preliminary data.</text>
</comment>
<dbReference type="SUPFAM" id="SSF47413">
    <property type="entry name" value="lambda repressor-like DNA-binding domains"/>
    <property type="match status" value="1"/>
</dbReference>
<dbReference type="InterPro" id="IPR010982">
    <property type="entry name" value="Lambda_DNA-bd_dom_sf"/>
</dbReference>
<dbReference type="InterPro" id="IPR001387">
    <property type="entry name" value="Cro/C1-type_HTH"/>
</dbReference>
<name>A0ABV1KEK3_9PSEU</name>
<accession>A0ABV1KEK3</accession>
<protein>
    <submittedName>
        <fullName evidence="2">Helix-turn-helix transcriptional regulator</fullName>
    </submittedName>
</protein>
<dbReference type="EMBL" id="JBEDNQ010000008">
    <property type="protein sequence ID" value="MEQ3552885.1"/>
    <property type="molecule type" value="Genomic_DNA"/>
</dbReference>
<dbReference type="SMART" id="SM00530">
    <property type="entry name" value="HTH_XRE"/>
    <property type="match status" value="1"/>
</dbReference>